<comment type="caution">
    <text evidence="12">The sequence shown here is derived from an EMBL/GenBank/DDBJ whole genome shotgun (WGS) entry which is preliminary data.</text>
</comment>
<reference evidence="12 13" key="1">
    <citation type="submission" date="2020-03" db="EMBL/GenBank/DDBJ databases">
        <title>Genomic Encyclopedia of Type Strains, Phase IV (KMG-IV): sequencing the most valuable type-strain genomes for metagenomic binning, comparative biology and taxonomic classification.</title>
        <authorList>
            <person name="Goeker M."/>
        </authorList>
    </citation>
    <scope>NUCLEOTIDE SEQUENCE [LARGE SCALE GENOMIC DNA]</scope>
    <source>
        <strain evidence="12 13">DSM 19867</strain>
    </source>
</reference>
<evidence type="ECO:0000259" key="11">
    <source>
        <dbReference type="Pfam" id="PF21687"/>
    </source>
</evidence>
<keyword evidence="5" id="KW-0997">Cell inner membrane</keyword>
<proteinExistence type="inferred from homology"/>
<dbReference type="PANTHER" id="PTHR38831:SF2">
    <property type="entry name" value="TYPE II SECRETION SYSTEM PROTEIN K"/>
    <property type="match status" value="1"/>
</dbReference>
<comment type="subcellular location">
    <subcellularLocation>
        <location evidence="1">Cell inner membrane</location>
    </subcellularLocation>
</comment>
<dbReference type="InterPro" id="IPR049031">
    <property type="entry name" value="T2SSK_SAM-like_1st"/>
</dbReference>
<keyword evidence="9 10" id="KW-0472">Membrane</keyword>
<evidence type="ECO:0000256" key="2">
    <source>
        <dbReference type="ARBA" id="ARBA00007246"/>
    </source>
</evidence>
<keyword evidence="13" id="KW-1185">Reference proteome</keyword>
<keyword evidence="7" id="KW-0653">Protein transport</keyword>
<keyword evidence="4" id="KW-1003">Cell membrane</keyword>
<dbReference type="InterPro" id="IPR005628">
    <property type="entry name" value="GspK"/>
</dbReference>
<organism evidence="12 13">
    <name type="scientific">Rhizomicrobium palustre</name>
    <dbReference type="NCBI Taxonomy" id="189966"/>
    <lineage>
        <taxon>Bacteria</taxon>
        <taxon>Pseudomonadati</taxon>
        <taxon>Pseudomonadota</taxon>
        <taxon>Alphaproteobacteria</taxon>
        <taxon>Micropepsales</taxon>
        <taxon>Micropepsaceae</taxon>
        <taxon>Rhizomicrobium</taxon>
    </lineage>
</organism>
<dbReference type="EMBL" id="JAASRM010000001">
    <property type="protein sequence ID" value="NIK88980.1"/>
    <property type="molecule type" value="Genomic_DNA"/>
</dbReference>
<accession>A0A846N1H8</accession>
<dbReference type="RefSeq" id="WP_167083107.1">
    <property type="nucleotide sequence ID" value="NZ_BAAADC010000001.1"/>
</dbReference>
<dbReference type="PANTHER" id="PTHR38831">
    <property type="entry name" value="TYPE II SECRETION SYSTEM PROTEIN K"/>
    <property type="match status" value="1"/>
</dbReference>
<evidence type="ECO:0000256" key="9">
    <source>
        <dbReference type="ARBA" id="ARBA00023136"/>
    </source>
</evidence>
<evidence type="ECO:0000256" key="1">
    <source>
        <dbReference type="ARBA" id="ARBA00004533"/>
    </source>
</evidence>
<feature type="transmembrane region" description="Helical" evidence="10">
    <location>
        <begin position="12"/>
        <end position="31"/>
    </location>
</feature>
<evidence type="ECO:0000256" key="10">
    <source>
        <dbReference type="SAM" id="Phobius"/>
    </source>
</evidence>
<evidence type="ECO:0000256" key="7">
    <source>
        <dbReference type="ARBA" id="ARBA00022927"/>
    </source>
</evidence>
<comment type="similarity">
    <text evidence="2">Belongs to the GSP K family.</text>
</comment>
<dbReference type="Pfam" id="PF21687">
    <property type="entry name" value="T2SSK_1st"/>
    <property type="match status" value="1"/>
</dbReference>
<keyword evidence="6 10" id="KW-0812">Transmembrane</keyword>
<evidence type="ECO:0000256" key="5">
    <source>
        <dbReference type="ARBA" id="ARBA00022519"/>
    </source>
</evidence>
<gene>
    <name evidence="12" type="ORF">FHS83_002298</name>
</gene>
<dbReference type="Proteomes" id="UP000570514">
    <property type="component" value="Unassembled WGS sequence"/>
</dbReference>
<dbReference type="InterPro" id="IPR038072">
    <property type="entry name" value="GspK_central_sf"/>
</dbReference>
<evidence type="ECO:0000256" key="8">
    <source>
        <dbReference type="ARBA" id="ARBA00022989"/>
    </source>
</evidence>
<keyword evidence="3" id="KW-0813">Transport</keyword>
<dbReference type="GO" id="GO:0009306">
    <property type="term" value="P:protein secretion"/>
    <property type="evidence" value="ECO:0007669"/>
    <property type="project" value="InterPro"/>
</dbReference>
<keyword evidence="8 10" id="KW-1133">Transmembrane helix</keyword>
<dbReference type="SUPFAM" id="SSF158544">
    <property type="entry name" value="GspK insert domain-like"/>
    <property type="match status" value="1"/>
</dbReference>
<evidence type="ECO:0000313" key="13">
    <source>
        <dbReference type="Proteomes" id="UP000570514"/>
    </source>
</evidence>
<feature type="domain" description="T2SS protein K first SAM-like" evidence="11">
    <location>
        <begin position="104"/>
        <end position="191"/>
    </location>
</feature>
<protein>
    <submittedName>
        <fullName evidence="12">General secretion pathway protein K</fullName>
    </submittedName>
</protein>
<name>A0A846N1H8_9PROT</name>
<dbReference type="AlphaFoldDB" id="A0A846N1H8"/>
<dbReference type="Gene3D" id="1.10.40.60">
    <property type="entry name" value="EpsJ-like"/>
    <property type="match status" value="1"/>
</dbReference>
<evidence type="ECO:0000256" key="3">
    <source>
        <dbReference type="ARBA" id="ARBA00022448"/>
    </source>
</evidence>
<evidence type="ECO:0000256" key="6">
    <source>
        <dbReference type="ARBA" id="ARBA00022692"/>
    </source>
</evidence>
<evidence type="ECO:0000313" key="12">
    <source>
        <dbReference type="EMBL" id="NIK88980.1"/>
    </source>
</evidence>
<sequence>MIRESSGDRGTAYIAALLAAVVSTYIALEILQTERGVSAVLAAESGQARLIAAADAGLAMTIYQLGLKDSTQRLRADGRVHALYFEGVNLSITVQDERGKVPLNSAGPDVERRLFAAAGVEGERLEILVDSLNDWKDSDDSARQHGAESSFYRSMGFPPRNGEIRTIDELAKIRGMDNALLERIAPAITVTKGIFGTFEPALAVPMALVAMKDRNGGQYDADRRREMLSGNQPALDFWDKIPVTGRVLAVTVLATGLDGGSSFRRDVVVQFTGNPEQPYWIRFAR</sequence>
<dbReference type="GO" id="GO:0005886">
    <property type="term" value="C:plasma membrane"/>
    <property type="evidence" value="ECO:0007669"/>
    <property type="project" value="UniProtKB-SubCell"/>
</dbReference>
<evidence type="ECO:0000256" key="4">
    <source>
        <dbReference type="ARBA" id="ARBA00022475"/>
    </source>
</evidence>